<dbReference type="AlphaFoldDB" id="A0A8H3D8D2"/>
<dbReference type="SMART" id="SM00563">
    <property type="entry name" value="PlsC"/>
    <property type="match status" value="1"/>
</dbReference>
<feature type="transmembrane region" description="Helical" evidence="2">
    <location>
        <begin position="401"/>
        <end position="419"/>
    </location>
</feature>
<dbReference type="Proteomes" id="UP000663831">
    <property type="component" value="Unassembled WGS sequence"/>
</dbReference>
<sequence length="621" mass="68787">MSFGKSHEVILAMAKGGVWAYFSEAKVIGSENVPETGPVIFACTHHAMAVDPAVLSWAVPHHRRVHYWAKASLFKNPVAKFILNNAGVLPVDRKSKDNQVLFRGTFEALAKGHTVGVFPEGTSYTAPQIMQVKDGVAWSALEYMKWNRSRQKNGEKPAPDAIVIPVGIVYTEKSRYRSGVIVEFGKPIAVDQYEAKFLSEEEGAARACAKNLTKKITSQMRSSTINAPDWDTMYSAKMARSLLWPRARSLNLGDFVPVSQVLIDLFSEPNKSPLFESTRKALLKYYSLLQSAKLSHEALADLPLPRTLDPSVEAPLPSRLSTLAVLLKDTIATTIRLPFFVLPALIHLPAYVLCRMLARMVEEEEETQAQMKIFGGILAMVIMTYPVIFMFLWAFLWSTPIGALLAAGIVWLIAIYHVSMIDDNYEHAKQFMAAWRVLIGVWGPTRWDLSGTAVEPWTKPREPPASEWVKSSATDSKQPAAETKPATGGAAIVKPTPSRPQARPASRGLIRHVLRARLHASRALASYLEELQHSDRLLPAAQRILELDVGLSAKLGEDEALPRRHALAVIDYLRGKGAKIAQLSHKDSSDWAALSSDGEFDTPREERSDELTWVPPQTSAN</sequence>
<feature type="domain" description="Phospholipid/glycerol acyltransferase" evidence="3">
    <location>
        <begin position="39"/>
        <end position="171"/>
    </location>
</feature>
<keyword evidence="2" id="KW-0472">Membrane</keyword>
<dbReference type="CDD" id="cd07992">
    <property type="entry name" value="LPLAT_AAK14816-like"/>
    <property type="match status" value="1"/>
</dbReference>
<reference evidence="4" key="1">
    <citation type="submission" date="2021-01" db="EMBL/GenBank/DDBJ databases">
        <authorList>
            <person name="Kaushik A."/>
        </authorList>
    </citation>
    <scope>NUCLEOTIDE SEQUENCE</scope>
    <source>
        <strain evidence="4">AG3-1AP</strain>
    </source>
</reference>
<dbReference type="GO" id="GO:0008654">
    <property type="term" value="P:phospholipid biosynthetic process"/>
    <property type="evidence" value="ECO:0007669"/>
    <property type="project" value="TreeGrafter"/>
</dbReference>
<dbReference type="PANTHER" id="PTHR31605:SF0">
    <property type="entry name" value="GLYCEROL-3-PHOSPHATE O-ACYLTRANSFERASE 1"/>
    <property type="match status" value="1"/>
</dbReference>
<proteinExistence type="predicted"/>
<evidence type="ECO:0000256" key="2">
    <source>
        <dbReference type="SAM" id="Phobius"/>
    </source>
</evidence>
<feature type="compositionally biased region" description="Basic and acidic residues" evidence="1">
    <location>
        <begin position="601"/>
        <end position="610"/>
    </location>
</feature>
<accession>A0A8H3D8D2</accession>
<evidence type="ECO:0000313" key="4">
    <source>
        <dbReference type="EMBL" id="CAE6515452.1"/>
    </source>
</evidence>
<dbReference type="Pfam" id="PF01553">
    <property type="entry name" value="Acyltransferase"/>
    <property type="match status" value="1"/>
</dbReference>
<name>A0A8H3D8D2_9AGAM</name>
<dbReference type="GO" id="GO:0016287">
    <property type="term" value="F:glycerone-phosphate O-acyltransferase activity"/>
    <property type="evidence" value="ECO:0007669"/>
    <property type="project" value="TreeGrafter"/>
</dbReference>
<feature type="region of interest" description="Disordered" evidence="1">
    <location>
        <begin position="586"/>
        <end position="621"/>
    </location>
</feature>
<keyword evidence="2" id="KW-1133">Transmembrane helix</keyword>
<organism evidence="4 5">
    <name type="scientific">Rhizoctonia solani</name>
    <dbReference type="NCBI Taxonomy" id="456999"/>
    <lineage>
        <taxon>Eukaryota</taxon>
        <taxon>Fungi</taxon>
        <taxon>Dikarya</taxon>
        <taxon>Basidiomycota</taxon>
        <taxon>Agaricomycotina</taxon>
        <taxon>Agaricomycetes</taxon>
        <taxon>Cantharellales</taxon>
        <taxon>Ceratobasidiaceae</taxon>
        <taxon>Rhizoctonia</taxon>
    </lineage>
</organism>
<feature type="transmembrane region" description="Helical" evidence="2">
    <location>
        <begin position="373"/>
        <end position="395"/>
    </location>
</feature>
<protein>
    <recommendedName>
        <fullName evidence="3">Phospholipid/glycerol acyltransferase domain-containing protein</fullName>
    </recommendedName>
</protein>
<evidence type="ECO:0000313" key="5">
    <source>
        <dbReference type="Proteomes" id="UP000663831"/>
    </source>
</evidence>
<feature type="region of interest" description="Disordered" evidence="1">
    <location>
        <begin position="453"/>
        <end position="506"/>
    </location>
</feature>
<dbReference type="InterPro" id="IPR052744">
    <property type="entry name" value="GPAT/DAPAT"/>
</dbReference>
<keyword evidence="2" id="KW-0812">Transmembrane</keyword>
<dbReference type="GO" id="GO:0004366">
    <property type="term" value="F:glycerol-3-phosphate O-acyltransferase activity"/>
    <property type="evidence" value="ECO:0007669"/>
    <property type="project" value="TreeGrafter"/>
</dbReference>
<evidence type="ECO:0000259" key="3">
    <source>
        <dbReference type="SMART" id="SM00563"/>
    </source>
</evidence>
<evidence type="ECO:0000256" key="1">
    <source>
        <dbReference type="SAM" id="MobiDB-lite"/>
    </source>
</evidence>
<dbReference type="PANTHER" id="PTHR31605">
    <property type="entry name" value="GLYCEROL-3-PHOSPHATE O-ACYLTRANSFERASE 1"/>
    <property type="match status" value="1"/>
</dbReference>
<dbReference type="InterPro" id="IPR002123">
    <property type="entry name" value="Plipid/glycerol_acylTrfase"/>
</dbReference>
<comment type="caution">
    <text evidence="4">The sequence shown here is derived from an EMBL/GenBank/DDBJ whole genome shotgun (WGS) entry which is preliminary data.</text>
</comment>
<feature type="transmembrane region" description="Helical" evidence="2">
    <location>
        <begin position="335"/>
        <end position="353"/>
    </location>
</feature>
<dbReference type="SUPFAM" id="SSF69593">
    <property type="entry name" value="Glycerol-3-phosphate (1)-acyltransferase"/>
    <property type="match status" value="1"/>
</dbReference>
<dbReference type="EMBL" id="CAJMWV010005761">
    <property type="protein sequence ID" value="CAE6515452.1"/>
    <property type="molecule type" value="Genomic_DNA"/>
</dbReference>
<gene>
    <name evidence="4" type="ORF">RDB_LOCUS136320</name>
</gene>